<reference evidence="1" key="1">
    <citation type="journal article" date="2018" name="Nat. Commun.">
        <title>Diversity and evolution of the emerging Pandoraviridae family.</title>
        <authorList>
            <person name="Legendre M."/>
            <person name="Fabre E."/>
            <person name="Poirot O."/>
            <person name="Jeudy S."/>
            <person name="Lartigue A."/>
            <person name="Alempic J.M."/>
            <person name="Beucher L."/>
            <person name="Philippe N."/>
            <person name="Bertaux L."/>
            <person name="Christo-Foroux E."/>
            <person name="Labadie K."/>
            <person name="Coute Y."/>
            <person name="Abergel C."/>
            <person name="Claverie J.M."/>
        </authorList>
    </citation>
    <scope>NUCLEOTIDE SEQUENCE [LARGE SCALE GENOMIC DNA]</scope>
    <source>
        <strain evidence="1">Quercus</strain>
    </source>
</reference>
<evidence type="ECO:0008006" key="2">
    <source>
        <dbReference type="Google" id="ProtNLM"/>
    </source>
</evidence>
<gene>
    <name evidence="1" type="ORF">pqer_cds_246</name>
</gene>
<evidence type="ECO:0000313" key="1">
    <source>
        <dbReference type="EMBL" id="AVK74668.1"/>
    </source>
</evidence>
<organism evidence="1">
    <name type="scientific">Pandoravirus quercus</name>
    <dbReference type="NCBI Taxonomy" id="2107709"/>
    <lineage>
        <taxon>Viruses</taxon>
        <taxon>Pandoravirus</taxon>
    </lineage>
</organism>
<sequence length="643" mass="70374">MANIGALPIELVDMILNGLDANGVPFFDPRWRFAARATHPLWRDVIAAPEPVGTRTRAKAFSRAWRAPSGDGSDDEYDCQCDYNQHDDFKTSLAVGRIVSARCAVGRPWVMAWCSEDGVPPQDRAAVALLSLTAPVTDMGIVHELVAPHIQGDESTGPFPVRPLRRDFWQHLKRAHPDDGDDDNDKNGGGGWSSCDSEFLYDAICILCEWNRPDLMRPLMDAYASLRVIDNVFFRACSDGIVETVEDALVHADRLCDGGAKPGPTKWRVWKEAVRWGGTCVLERLLGLCAHSQVDVDDKQHGDRCREAALSRMARLARPPTDLTWQKHAVRCGNLDALLVGERYGVPIRVHELIETAGTRGSNKTVRWLLGRVSRVYDPSTAAALAHGCAAALGEIVVAADDRDWQCDAHDVCQCRKRPRRKASRDDDDDDDGAVPKTQTTVDALCDVMGSLLTTDEGVAAVRRFLNAYLGRTQHTPDGIALVVRAIERWPASVAGRVKPLGWRALVRAAVTTGATDALNRITSLMSVRSSCDPSEIDLWGIAIDRLGNAVRAAVPPLPFVYCGKCPTLSLLYKRDRAAAMVAHLLGIAYGETFVSEEATAQTWRALCRPRPVAATTLGDRAQDSLSMASLRALMGVRGLVYS</sequence>
<dbReference type="EMBL" id="MG011689">
    <property type="protein sequence ID" value="AVK74668.1"/>
    <property type="molecule type" value="Genomic_DNA"/>
</dbReference>
<accession>A0A2U7U896</accession>
<dbReference type="Proteomes" id="UP000248852">
    <property type="component" value="Segment"/>
</dbReference>
<dbReference type="KEGG" id="vg:36843809"/>
<dbReference type="GeneID" id="36843809"/>
<protein>
    <recommendedName>
        <fullName evidence="2">F-box incomplete domain containing protein</fullName>
    </recommendedName>
</protein>
<name>A0A2U7U896_9VIRU</name>
<proteinExistence type="predicted"/>
<dbReference type="RefSeq" id="YP_009482937.1">
    <property type="nucleotide sequence ID" value="NC_037667.1"/>
</dbReference>